<evidence type="ECO:0000313" key="7">
    <source>
        <dbReference type="EMBL" id="MES1922440.1"/>
    </source>
</evidence>
<dbReference type="Pfam" id="PF00171">
    <property type="entry name" value="Aldedh"/>
    <property type="match status" value="1"/>
</dbReference>
<dbReference type="InterPro" id="IPR029510">
    <property type="entry name" value="Ald_DH_CS_GLU"/>
</dbReference>
<keyword evidence="5" id="KW-1133">Transmembrane helix</keyword>
<evidence type="ECO:0000256" key="5">
    <source>
        <dbReference type="SAM" id="Phobius"/>
    </source>
</evidence>
<dbReference type="InterPro" id="IPR012394">
    <property type="entry name" value="Aldehyde_DH_NAD(P)"/>
</dbReference>
<dbReference type="Gene3D" id="3.40.605.10">
    <property type="entry name" value="Aldehyde Dehydrogenase, Chain A, domain 1"/>
    <property type="match status" value="1"/>
</dbReference>
<keyword evidence="5" id="KW-0472">Membrane</keyword>
<dbReference type="InterPro" id="IPR015590">
    <property type="entry name" value="Aldehyde_DH_dom"/>
</dbReference>
<evidence type="ECO:0000256" key="2">
    <source>
        <dbReference type="ARBA" id="ARBA00023002"/>
    </source>
</evidence>
<proteinExistence type="inferred from homology"/>
<dbReference type="InterPro" id="IPR016163">
    <property type="entry name" value="Ald_DH_C"/>
</dbReference>
<evidence type="ECO:0000259" key="6">
    <source>
        <dbReference type="Pfam" id="PF00171"/>
    </source>
</evidence>
<gene>
    <name evidence="7" type="ORF">MHBO_003954</name>
</gene>
<comment type="caution">
    <text evidence="7">The sequence shown here is derived from an EMBL/GenBank/DDBJ whole genome shotgun (WGS) entry which is preliminary data.</text>
</comment>
<keyword evidence="2 4" id="KW-0560">Oxidoreductase</keyword>
<evidence type="ECO:0000256" key="1">
    <source>
        <dbReference type="ARBA" id="ARBA00009986"/>
    </source>
</evidence>
<evidence type="ECO:0000313" key="8">
    <source>
        <dbReference type="Proteomes" id="UP001439008"/>
    </source>
</evidence>
<comment type="similarity">
    <text evidence="1 4">Belongs to the aldehyde dehydrogenase family.</text>
</comment>
<name>A0ABV2AS02_9EUKA</name>
<dbReference type="EMBL" id="JBDODL010002816">
    <property type="protein sequence ID" value="MES1922440.1"/>
    <property type="molecule type" value="Genomic_DNA"/>
</dbReference>
<keyword evidence="8" id="KW-1185">Reference proteome</keyword>
<feature type="domain" description="Aldehyde dehydrogenase" evidence="6">
    <location>
        <begin position="2"/>
        <end position="236"/>
    </location>
</feature>
<protein>
    <recommendedName>
        <fullName evidence="6">Aldehyde dehydrogenase domain-containing protein</fullName>
    </recommendedName>
</protein>
<evidence type="ECO:0000256" key="3">
    <source>
        <dbReference type="PROSITE-ProRule" id="PRU10007"/>
    </source>
</evidence>
<dbReference type="InterPro" id="IPR016162">
    <property type="entry name" value="Ald_DH_N"/>
</dbReference>
<evidence type="ECO:0000256" key="4">
    <source>
        <dbReference type="RuleBase" id="RU003345"/>
    </source>
</evidence>
<feature type="transmembrane region" description="Helical" evidence="5">
    <location>
        <begin position="273"/>
        <end position="294"/>
    </location>
</feature>
<dbReference type="PANTHER" id="PTHR43570:SF16">
    <property type="entry name" value="ALDEHYDE DEHYDROGENASE TYPE III, ISOFORM Q"/>
    <property type="match status" value="1"/>
</dbReference>
<reference evidence="7 8" key="1">
    <citation type="journal article" date="2024" name="BMC Biol.">
        <title>Comparative genomics of Ascetosporea gives new insight into the evolutionary basis for animal parasitism in Rhizaria.</title>
        <authorList>
            <person name="Hiltunen Thoren M."/>
            <person name="Onut-Brannstrom I."/>
            <person name="Alfjorden A."/>
            <person name="Peckova H."/>
            <person name="Swords F."/>
            <person name="Hooper C."/>
            <person name="Holzer A.S."/>
            <person name="Bass D."/>
            <person name="Burki F."/>
        </authorList>
    </citation>
    <scope>NUCLEOTIDE SEQUENCE [LARGE SCALE GENOMIC DNA]</scope>
    <source>
        <strain evidence="7">20-A016</strain>
    </source>
</reference>
<dbReference type="InterPro" id="IPR016161">
    <property type="entry name" value="Ald_DH/histidinol_DH"/>
</dbReference>
<sequence length="296" mass="33261">MTAAAKNLTPVTLELGGKNPVFVCDDADISLAARRIAWGKSMNMGQACVAPDYVLVNKKQTMQLCKRLAENLRKFYGKDERKWSECKDLGRIVNKRHFDRIKDMLQREKGDIVIGGTCCEEKLFIQPTVIVTDLNSPFMEKEIFGPVLVVIQTDSIDQSILIAKRFEKPLALYVFSFDVEKQKKILESVSSGGVAINDTLLQASVMSLPFGGVGHSGFGKNHGKSGFDLFSNKRSVLSNNGSFDWSIRYPPYSKKGIKLAKYCSLKSCYCTRFFNSNMVTMVFLSVLVFFILWVNR</sequence>
<dbReference type="Proteomes" id="UP001439008">
    <property type="component" value="Unassembled WGS sequence"/>
</dbReference>
<accession>A0ABV2AS02</accession>
<dbReference type="SUPFAM" id="SSF53720">
    <property type="entry name" value="ALDH-like"/>
    <property type="match status" value="1"/>
</dbReference>
<keyword evidence="5" id="KW-0812">Transmembrane</keyword>
<dbReference type="PANTHER" id="PTHR43570">
    <property type="entry name" value="ALDEHYDE DEHYDROGENASE"/>
    <property type="match status" value="1"/>
</dbReference>
<feature type="active site" evidence="3">
    <location>
        <position position="14"/>
    </location>
</feature>
<dbReference type="Gene3D" id="3.40.309.10">
    <property type="entry name" value="Aldehyde Dehydrogenase, Chain A, domain 2"/>
    <property type="match status" value="1"/>
</dbReference>
<dbReference type="PROSITE" id="PS00687">
    <property type="entry name" value="ALDEHYDE_DEHYDR_GLU"/>
    <property type="match status" value="1"/>
</dbReference>
<organism evidence="7 8">
    <name type="scientific">Bonamia ostreae</name>
    <dbReference type="NCBI Taxonomy" id="126728"/>
    <lineage>
        <taxon>Eukaryota</taxon>
        <taxon>Sar</taxon>
        <taxon>Rhizaria</taxon>
        <taxon>Endomyxa</taxon>
        <taxon>Ascetosporea</taxon>
        <taxon>Haplosporida</taxon>
        <taxon>Bonamia</taxon>
    </lineage>
</organism>